<name>A0A8D8AQ54_CULPI</name>
<keyword evidence="3" id="KW-0732">Signal</keyword>
<feature type="chain" id="PRO_5034021742" evidence="3">
    <location>
        <begin position="18"/>
        <end position="314"/>
    </location>
</feature>
<feature type="coiled-coil region" evidence="1">
    <location>
        <begin position="130"/>
        <end position="171"/>
    </location>
</feature>
<feature type="compositionally biased region" description="Basic residues" evidence="2">
    <location>
        <begin position="231"/>
        <end position="254"/>
    </location>
</feature>
<evidence type="ECO:0000256" key="1">
    <source>
        <dbReference type="SAM" id="Coils"/>
    </source>
</evidence>
<keyword evidence="1" id="KW-0175">Coiled coil</keyword>
<proteinExistence type="predicted"/>
<feature type="region of interest" description="Disordered" evidence="2">
    <location>
        <begin position="231"/>
        <end position="314"/>
    </location>
</feature>
<organism evidence="4">
    <name type="scientific">Culex pipiens</name>
    <name type="common">House mosquito</name>
    <dbReference type="NCBI Taxonomy" id="7175"/>
    <lineage>
        <taxon>Eukaryota</taxon>
        <taxon>Metazoa</taxon>
        <taxon>Ecdysozoa</taxon>
        <taxon>Arthropoda</taxon>
        <taxon>Hexapoda</taxon>
        <taxon>Insecta</taxon>
        <taxon>Pterygota</taxon>
        <taxon>Neoptera</taxon>
        <taxon>Endopterygota</taxon>
        <taxon>Diptera</taxon>
        <taxon>Nematocera</taxon>
        <taxon>Culicoidea</taxon>
        <taxon>Culicidae</taxon>
        <taxon>Culicinae</taxon>
        <taxon>Culicini</taxon>
        <taxon>Culex</taxon>
        <taxon>Culex</taxon>
    </lineage>
</organism>
<feature type="compositionally biased region" description="Basic residues" evidence="2">
    <location>
        <begin position="299"/>
        <end position="314"/>
    </location>
</feature>
<evidence type="ECO:0000256" key="2">
    <source>
        <dbReference type="SAM" id="MobiDB-lite"/>
    </source>
</evidence>
<evidence type="ECO:0000313" key="4">
    <source>
        <dbReference type="EMBL" id="CAG6461476.1"/>
    </source>
</evidence>
<protein>
    <submittedName>
        <fullName evidence="4">(northern house mosquito) hypothetical protein</fullName>
    </submittedName>
</protein>
<evidence type="ECO:0000256" key="3">
    <source>
        <dbReference type="SAM" id="SignalP"/>
    </source>
</evidence>
<dbReference type="AlphaFoldDB" id="A0A8D8AQ54"/>
<accession>A0A8D8AQ54</accession>
<dbReference type="EMBL" id="HBUE01042917">
    <property type="protein sequence ID" value="CAG6461476.1"/>
    <property type="molecule type" value="Transcribed_RNA"/>
</dbReference>
<feature type="signal peptide" evidence="3">
    <location>
        <begin position="1"/>
        <end position="17"/>
    </location>
</feature>
<sequence length="314" mass="37013">MLVITVVICAILHQCNTAPHFQHAQPPPLFESDSLWMNPCSMASYNNSFTRNFTKYQRAENLERIKNAIFRTRQEIEHITIESGENTDWNSKAEKYTFLEPYKKNQTTWEPRLQVYLASIQVIYLKQVDLDNLKNEDGKAGKKLEELRKQAKQLLCDIQEYRNISKSHEQKKENTGYTKEQMNSLIKFDVTEDSDMDLHKWFLKCRFRCFLNAMETHVDILYNRTISKTTRKVRTTKMPKKKPRKGKKNGKLLRNKCCIVNNKPSSPATPKPPMDRTHNNKKKHNERKQSKNIDQNQKKVQRKGNKKAAHKIQM</sequence>
<reference evidence="4" key="1">
    <citation type="submission" date="2021-05" db="EMBL/GenBank/DDBJ databases">
        <authorList>
            <person name="Alioto T."/>
            <person name="Alioto T."/>
            <person name="Gomez Garrido J."/>
        </authorList>
    </citation>
    <scope>NUCLEOTIDE SEQUENCE</scope>
</reference>